<dbReference type="SMART" id="SM00450">
    <property type="entry name" value="RHOD"/>
    <property type="match status" value="2"/>
</dbReference>
<dbReference type="CDD" id="cd01449">
    <property type="entry name" value="TST_Repeat_2"/>
    <property type="match status" value="1"/>
</dbReference>
<evidence type="ECO:0000313" key="10">
    <source>
        <dbReference type="EMBL" id="GAK44031.1"/>
    </source>
</evidence>
<comment type="subcellular location">
    <subcellularLocation>
        <location evidence="1">Cytoplasm</location>
    </subcellularLocation>
</comment>
<dbReference type="CDD" id="cd01448">
    <property type="entry name" value="TST_Repeat_1"/>
    <property type="match status" value="1"/>
</dbReference>
<keyword evidence="2" id="KW-0963">Cytoplasm</keyword>
<proteinExistence type="predicted"/>
<dbReference type="FunFam" id="3.40.250.10:FF:000001">
    <property type="entry name" value="Sulfurtransferase"/>
    <property type="match status" value="1"/>
</dbReference>
<comment type="caution">
    <text evidence="10">The sequence shown here is derived from an EMBL/GenBank/DDBJ whole genome shotgun (WGS) entry which is preliminary data.</text>
</comment>
<dbReference type="InterPro" id="IPR036873">
    <property type="entry name" value="Rhodanese-like_dom_sf"/>
</dbReference>
<evidence type="ECO:0000256" key="5">
    <source>
        <dbReference type="ARBA" id="ARBA00051793"/>
    </source>
</evidence>
<keyword evidence="3" id="KW-0808">Transferase</keyword>
<dbReference type="AlphaFoldDB" id="A0A081B7L3"/>
<organism evidence="10 11">
    <name type="scientific">Tepidicaulis marinus</name>
    <dbReference type="NCBI Taxonomy" id="1333998"/>
    <lineage>
        <taxon>Bacteria</taxon>
        <taxon>Pseudomonadati</taxon>
        <taxon>Pseudomonadota</taxon>
        <taxon>Alphaproteobacteria</taxon>
        <taxon>Hyphomicrobiales</taxon>
        <taxon>Parvibaculaceae</taxon>
        <taxon>Tepidicaulis</taxon>
    </lineage>
</organism>
<dbReference type="PROSITE" id="PS50206">
    <property type="entry name" value="RHODANESE_3"/>
    <property type="match status" value="2"/>
</dbReference>
<evidence type="ECO:0000256" key="7">
    <source>
        <dbReference type="ARBA" id="ARBA00070833"/>
    </source>
</evidence>
<feature type="domain" description="Rhodanese" evidence="9">
    <location>
        <begin position="171"/>
        <end position="285"/>
    </location>
</feature>
<dbReference type="STRING" id="1333998.M2A_0530"/>
<reference evidence="10 11" key="1">
    <citation type="submission" date="2014-07" db="EMBL/GenBank/DDBJ databases">
        <title>Tepidicaulis marinum gen. nov., sp. nov., a novel marine bacterium denitrifying nitrate to nitrous oxide strictly under microaerobic conditions.</title>
        <authorList>
            <person name="Takeuchi M."/>
            <person name="Yamagishi T."/>
            <person name="Kamagata Y."/>
            <person name="Oshima K."/>
            <person name="Hattori M."/>
            <person name="Katayama T."/>
            <person name="Hanada S."/>
            <person name="Tamaki H."/>
            <person name="Marumo K."/>
            <person name="Maeda H."/>
            <person name="Nedachi M."/>
            <person name="Iwasaki W."/>
            <person name="Suwa Y."/>
            <person name="Sakata S."/>
        </authorList>
    </citation>
    <scope>NUCLEOTIDE SEQUENCE [LARGE SCALE GENOMIC DNA]</scope>
    <source>
        <strain evidence="10 11">MA2</strain>
    </source>
</reference>
<gene>
    <name evidence="10" type="ORF">M2A_0530</name>
</gene>
<dbReference type="EC" id="2.8.1.2" evidence="6"/>
<evidence type="ECO:0000256" key="1">
    <source>
        <dbReference type="ARBA" id="ARBA00004496"/>
    </source>
</evidence>
<keyword evidence="4" id="KW-0677">Repeat</keyword>
<keyword evidence="11" id="KW-1185">Reference proteome</keyword>
<dbReference type="GO" id="GO:0005737">
    <property type="term" value="C:cytoplasm"/>
    <property type="evidence" value="ECO:0007669"/>
    <property type="project" value="UniProtKB-SubCell"/>
</dbReference>
<dbReference type="FunFam" id="3.40.250.10:FF:000015">
    <property type="entry name" value="Sulfurtransferase"/>
    <property type="match status" value="1"/>
</dbReference>
<dbReference type="InterPro" id="IPR001307">
    <property type="entry name" value="Thiosulphate_STrfase_CS"/>
</dbReference>
<dbReference type="SUPFAM" id="SSF52821">
    <property type="entry name" value="Rhodanese/Cell cycle control phosphatase"/>
    <property type="match status" value="2"/>
</dbReference>
<dbReference type="GO" id="GO:0004792">
    <property type="term" value="F:thiosulfate-cyanide sulfurtransferase activity"/>
    <property type="evidence" value="ECO:0007669"/>
    <property type="project" value="InterPro"/>
</dbReference>
<comment type="catalytic activity">
    <reaction evidence="5">
        <text>2-oxo-3-sulfanylpropanoate + [thioredoxin]-dithiol = [thioredoxin]-disulfide + hydrogen sulfide + pyruvate + H(+)</text>
        <dbReference type="Rhea" id="RHEA:21740"/>
        <dbReference type="Rhea" id="RHEA-COMP:10698"/>
        <dbReference type="Rhea" id="RHEA-COMP:10700"/>
        <dbReference type="ChEBI" id="CHEBI:15361"/>
        <dbReference type="ChEBI" id="CHEBI:15378"/>
        <dbReference type="ChEBI" id="CHEBI:29919"/>
        <dbReference type="ChEBI" id="CHEBI:29950"/>
        <dbReference type="ChEBI" id="CHEBI:50058"/>
        <dbReference type="ChEBI" id="CHEBI:57678"/>
        <dbReference type="EC" id="2.8.1.2"/>
    </reaction>
    <physiologicalReaction direction="left-to-right" evidence="5">
        <dbReference type="Rhea" id="RHEA:21741"/>
    </physiologicalReaction>
</comment>
<evidence type="ECO:0000256" key="6">
    <source>
        <dbReference type="ARBA" id="ARBA00066832"/>
    </source>
</evidence>
<accession>A0A081B7L3</accession>
<dbReference type="InterPro" id="IPR001763">
    <property type="entry name" value="Rhodanese-like_dom"/>
</dbReference>
<dbReference type="PANTHER" id="PTHR11364">
    <property type="entry name" value="THIOSULFATE SULFERTANSFERASE"/>
    <property type="match status" value="1"/>
</dbReference>
<dbReference type="Gene3D" id="3.40.250.10">
    <property type="entry name" value="Rhodanese-like domain"/>
    <property type="match status" value="2"/>
</dbReference>
<evidence type="ECO:0000256" key="4">
    <source>
        <dbReference type="ARBA" id="ARBA00022737"/>
    </source>
</evidence>
<dbReference type="Pfam" id="PF00581">
    <property type="entry name" value="Rhodanese"/>
    <property type="match status" value="2"/>
</dbReference>
<dbReference type="RefSeq" id="WP_045442624.1">
    <property type="nucleotide sequence ID" value="NZ_BBIO01000002.1"/>
</dbReference>
<dbReference type="Proteomes" id="UP000028702">
    <property type="component" value="Unassembled WGS sequence"/>
</dbReference>
<dbReference type="NCBIfam" id="NF008557">
    <property type="entry name" value="PRK11493.1"/>
    <property type="match status" value="1"/>
</dbReference>
<evidence type="ECO:0000256" key="2">
    <source>
        <dbReference type="ARBA" id="ARBA00022490"/>
    </source>
</evidence>
<dbReference type="PROSITE" id="PS00380">
    <property type="entry name" value="RHODANESE_1"/>
    <property type="match status" value="1"/>
</dbReference>
<protein>
    <recommendedName>
        <fullName evidence="7">3-mercaptopyruvate sulfurtransferase</fullName>
        <ecNumber evidence="6">2.8.1.2</ecNumber>
    </recommendedName>
    <alternativeName>
        <fullName evidence="8">Rhodanese-like protein</fullName>
    </alternativeName>
</protein>
<evidence type="ECO:0000313" key="11">
    <source>
        <dbReference type="Proteomes" id="UP000028702"/>
    </source>
</evidence>
<dbReference type="GO" id="GO:0016784">
    <property type="term" value="F:3-mercaptopyruvate sulfurtransferase activity"/>
    <property type="evidence" value="ECO:0007669"/>
    <property type="project" value="UniProtKB-EC"/>
</dbReference>
<evidence type="ECO:0000259" key="9">
    <source>
        <dbReference type="PROSITE" id="PS50206"/>
    </source>
</evidence>
<name>A0A081B7L3_9HYPH</name>
<dbReference type="PANTHER" id="PTHR11364:SF27">
    <property type="entry name" value="SULFURTRANSFERASE"/>
    <property type="match status" value="1"/>
</dbReference>
<evidence type="ECO:0000256" key="3">
    <source>
        <dbReference type="ARBA" id="ARBA00022679"/>
    </source>
</evidence>
<feature type="domain" description="Rhodanese" evidence="9">
    <location>
        <begin position="24"/>
        <end position="141"/>
    </location>
</feature>
<dbReference type="eggNOG" id="COG2897">
    <property type="taxonomic scope" value="Bacteria"/>
</dbReference>
<dbReference type="InterPro" id="IPR045078">
    <property type="entry name" value="TST/MPST-like"/>
</dbReference>
<evidence type="ECO:0000256" key="8">
    <source>
        <dbReference type="ARBA" id="ARBA00078354"/>
    </source>
</evidence>
<sequence>MSGAAETRTIPALVATEWLAIHLSEPDVKPVDASWYLPQMNRDPKAEFEAAHIPGAVFFDIDAVSDTKSPYPHTLPAPEDFAEAAGKLGLSNEDHIIVYDTAGLMSAPRVWWMFKTMGHEKVSVLNGGFKKWQAEHRHVKAGWPEKKAKRFTARLRKENLRTLDEMRGLLESGNAQILDARSKGRFEGTAPEPRPGLASGHMPGSLNLPFDALTAPDGTVKAKSELKALFKHAGLALEKPVVTTCGSGVTAAALYLALTHLGKDDLALYDGSWAEWAAQPNAPIETG</sequence>
<dbReference type="EMBL" id="BBIO01000002">
    <property type="protein sequence ID" value="GAK44031.1"/>
    <property type="molecule type" value="Genomic_DNA"/>
</dbReference>